<dbReference type="PANTHER" id="PTHR21058">
    <property type="entry name" value="6,7-DIMETHYL-8-RIBITYLLUMAZINE SYNTHASE DMRL SYNTHASE LUMAZINE SYNTHASE"/>
    <property type="match status" value="1"/>
</dbReference>
<dbReference type="HAMAP" id="MF_00178">
    <property type="entry name" value="Lumazine_synth"/>
    <property type="match status" value="1"/>
</dbReference>
<dbReference type="EMBL" id="BARS01020184">
    <property type="protein sequence ID" value="GAG04341.1"/>
    <property type="molecule type" value="Genomic_DNA"/>
</dbReference>
<dbReference type="GO" id="GO:0000906">
    <property type="term" value="F:6,7-dimethyl-8-ribityllumazine synthase activity"/>
    <property type="evidence" value="ECO:0007669"/>
    <property type="project" value="UniProtKB-EC"/>
</dbReference>
<dbReference type="UniPathway" id="UPA00275">
    <property type="reaction ID" value="UER00404"/>
</dbReference>
<dbReference type="AlphaFoldDB" id="X0VUX0"/>
<evidence type="ECO:0000313" key="7">
    <source>
        <dbReference type="EMBL" id="GAG04341.1"/>
    </source>
</evidence>
<dbReference type="InterPro" id="IPR002180">
    <property type="entry name" value="LS/RS"/>
</dbReference>
<name>X0VUX0_9ZZZZ</name>
<comment type="pathway">
    <text evidence="1">Cofactor biosynthesis; riboflavin biosynthesis; riboflavin from 2-hydroxy-3-oxobutyl phosphate and 5-amino-6-(D-ribitylamino)uracil: step 1/2.</text>
</comment>
<evidence type="ECO:0000256" key="4">
    <source>
        <dbReference type="ARBA" id="ARBA00022619"/>
    </source>
</evidence>
<dbReference type="Gene3D" id="3.40.50.960">
    <property type="entry name" value="Lumazine/riboflavin synthase"/>
    <property type="match status" value="1"/>
</dbReference>
<dbReference type="InterPro" id="IPR034964">
    <property type="entry name" value="LS"/>
</dbReference>
<keyword evidence="5" id="KW-0808">Transferase</keyword>
<dbReference type="SUPFAM" id="SSF52121">
    <property type="entry name" value="Lumazine synthase"/>
    <property type="match status" value="1"/>
</dbReference>
<comment type="caution">
    <text evidence="7">The sequence shown here is derived from an EMBL/GenBank/DDBJ whole genome shotgun (WGS) entry which is preliminary data.</text>
</comment>
<comment type="catalytic activity">
    <reaction evidence="6">
        <text>(2S)-2-hydroxy-3-oxobutyl phosphate + 5-amino-6-(D-ribitylamino)uracil = 6,7-dimethyl-8-(1-D-ribityl)lumazine + phosphate + 2 H2O + H(+)</text>
        <dbReference type="Rhea" id="RHEA:26152"/>
        <dbReference type="ChEBI" id="CHEBI:15377"/>
        <dbReference type="ChEBI" id="CHEBI:15378"/>
        <dbReference type="ChEBI" id="CHEBI:15934"/>
        <dbReference type="ChEBI" id="CHEBI:43474"/>
        <dbReference type="ChEBI" id="CHEBI:58201"/>
        <dbReference type="ChEBI" id="CHEBI:58830"/>
        <dbReference type="EC" id="2.5.1.78"/>
    </reaction>
</comment>
<dbReference type="NCBIfam" id="TIGR00114">
    <property type="entry name" value="lumazine-synth"/>
    <property type="match status" value="1"/>
</dbReference>
<evidence type="ECO:0000256" key="6">
    <source>
        <dbReference type="ARBA" id="ARBA00048785"/>
    </source>
</evidence>
<organism evidence="7">
    <name type="scientific">marine sediment metagenome</name>
    <dbReference type="NCBI Taxonomy" id="412755"/>
    <lineage>
        <taxon>unclassified sequences</taxon>
        <taxon>metagenomes</taxon>
        <taxon>ecological metagenomes</taxon>
    </lineage>
</organism>
<dbReference type="CDD" id="cd09209">
    <property type="entry name" value="Lumazine_synthase-I"/>
    <property type="match status" value="1"/>
</dbReference>
<dbReference type="NCBIfam" id="NF000812">
    <property type="entry name" value="PRK00061.1-4"/>
    <property type="match status" value="1"/>
</dbReference>
<proteinExistence type="inferred from homology"/>
<protein>
    <recommendedName>
        <fullName evidence="3">6,7-dimethyl-8-ribityllumazine synthase</fullName>
        <ecNumber evidence="3">2.5.1.78</ecNumber>
    </recommendedName>
</protein>
<dbReference type="GO" id="GO:0009231">
    <property type="term" value="P:riboflavin biosynthetic process"/>
    <property type="evidence" value="ECO:0007669"/>
    <property type="project" value="UniProtKB-UniPathway"/>
</dbReference>
<dbReference type="PANTHER" id="PTHR21058:SF0">
    <property type="entry name" value="6,7-DIMETHYL-8-RIBITYLLUMAZINE SYNTHASE"/>
    <property type="match status" value="1"/>
</dbReference>
<dbReference type="GO" id="GO:0009349">
    <property type="term" value="C:riboflavin synthase complex"/>
    <property type="evidence" value="ECO:0007669"/>
    <property type="project" value="InterPro"/>
</dbReference>
<dbReference type="GO" id="GO:0005829">
    <property type="term" value="C:cytosol"/>
    <property type="evidence" value="ECO:0007669"/>
    <property type="project" value="TreeGrafter"/>
</dbReference>
<keyword evidence="4" id="KW-0686">Riboflavin biosynthesis</keyword>
<dbReference type="InterPro" id="IPR036467">
    <property type="entry name" value="LS/RS_sf"/>
</dbReference>
<evidence type="ECO:0000256" key="1">
    <source>
        <dbReference type="ARBA" id="ARBA00004917"/>
    </source>
</evidence>
<reference evidence="7" key="1">
    <citation type="journal article" date="2014" name="Front. Microbiol.">
        <title>High frequency of phylogenetically diverse reductive dehalogenase-homologous genes in deep subseafloor sedimentary metagenomes.</title>
        <authorList>
            <person name="Kawai M."/>
            <person name="Futagami T."/>
            <person name="Toyoda A."/>
            <person name="Takaki Y."/>
            <person name="Nishi S."/>
            <person name="Hori S."/>
            <person name="Arai W."/>
            <person name="Tsubouchi T."/>
            <person name="Morono Y."/>
            <person name="Uchiyama I."/>
            <person name="Ito T."/>
            <person name="Fujiyama A."/>
            <person name="Inagaki F."/>
            <person name="Takami H."/>
        </authorList>
    </citation>
    <scope>NUCLEOTIDE SEQUENCE</scope>
    <source>
        <strain evidence="7">Expedition CK06-06</strain>
    </source>
</reference>
<evidence type="ECO:0000256" key="5">
    <source>
        <dbReference type="ARBA" id="ARBA00022679"/>
    </source>
</evidence>
<sequence>RFNDFITDRLKEGAVDGLLRFGARDEDIEIVKVPGAFEIPLIAKKMAATGRYSAVVCLGAVIRGATPHFDYVSAEVSKGIAMVSLDSGIPVIFGILTTDTIEQAIERAGTKAGNKGWNAAITAVEMANLIEVVDQA</sequence>
<dbReference type="FunFam" id="3.40.50.960:FF:000001">
    <property type="entry name" value="6,7-dimethyl-8-ribityllumazine synthase"/>
    <property type="match status" value="1"/>
</dbReference>
<evidence type="ECO:0000256" key="3">
    <source>
        <dbReference type="ARBA" id="ARBA00012664"/>
    </source>
</evidence>
<evidence type="ECO:0000256" key="2">
    <source>
        <dbReference type="ARBA" id="ARBA00007424"/>
    </source>
</evidence>
<dbReference type="EC" id="2.5.1.78" evidence="3"/>
<comment type="similarity">
    <text evidence="2">Belongs to the DMRL synthase family.</text>
</comment>
<dbReference type="Pfam" id="PF00885">
    <property type="entry name" value="DMRL_synthase"/>
    <property type="match status" value="1"/>
</dbReference>
<feature type="non-terminal residue" evidence="7">
    <location>
        <position position="1"/>
    </location>
</feature>
<gene>
    <name evidence="7" type="ORF">S01H1_32586</name>
</gene>
<accession>X0VUX0</accession>